<dbReference type="PROSITE" id="PS50102">
    <property type="entry name" value="RRM"/>
    <property type="match status" value="1"/>
</dbReference>
<keyword evidence="4" id="KW-1185">Reference proteome</keyword>
<dbReference type="GO" id="GO:0003723">
    <property type="term" value="F:RNA binding"/>
    <property type="evidence" value="ECO:0007669"/>
    <property type="project" value="UniProtKB-UniRule"/>
</dbReference>
<dbReference type="InterPro" id="IPR000504">
    <property type="entry name" value="RRM_dom"/>
</dbReference>
<dbReference type="PANTHER" id="PTHR21245">
    <property type="entry name" value="HETEROGENEOUS NUCLEAR RIBONUCLEOPROTEIN"/>
    <property type="match status" value="1"/>
</dbReference>
<sequence length="145" mass="17006">MKMENVSDKQQKLINGYCEKKLSQKIATKLAEVVIKLKLNEDNFDNRVIDLFSKFTEDQSMFIIKEIEVYIGQIPFDIFEDKLIPLFESIGQIWDLRIMIDPINGKSHGYAFLVYVDKVHAIEAAKKVGVDWLFLQFFFLLHHFS</sequence>
<organism evidence="4 5">
    <name type="scientific">Panagrolaimus davidi</name>
    <dbReference type="NCBI Taxonomy" id="227884"/>
    <lineage>
        <taxon>Eukaryota</taxon>
        <taxon>Metazoa</taxon>
        <taxon>Ecdysozoa</taxon>
        <taxon>Nematoda</taxon>
        <taxon>Chromadorea</taxon>
        <taxon>Rhabditida</taxon>
        <taxon>Tylenchina</taxon>
        <taxon>Panagrolaimomorpha</taxon>
        <taxon>Panagrolaimoidea</taxon>
        <taxon>Panagrolaimidae</taxon>
        <taxon>Panagrolaimus</taxon>
    </lineage>
</organism>
<feature type="domain" description="RRM" evidence="3">
    <location>
        <begin position="67"/>
        <end position="132"/>
    </location>
</feature>
<dbReference type="Proteomes" id="UP000887578">
    <property type="component" value="Unplaced"/>
</dbReference>
<dbReference type="InterPro" id="IPR012677">
    <property type="entry name" value="Nucleotide-bd_a/b_plait_sf"/>
</dbReference>
<dbReference type="AlphaFoldDB" id="A0A914Q7L9"/>
<proteinExistence type="predicted"/>
<dbReference type="SMART" id="SM00360">
    <property type="entry name" value="RRM"/>
    <property type="match status" value="1"/>
</dbReference>
<keyword evidence="1 2" id="KW-0694">RNA-binding</keyword>
<dbReference type="InterPro" id="IPR035979">
    <property type="entry name" value="RBD_domain_sf"/>
</dbReference>
<reference evidence="5" key="1">
    <citation type="submission" date="2022-11" db="UniProtKB">
        <authorList>
            <consortium name="WormBaseParasite"/>
        </authorList>
    </citation>
    <scope>IDENTIFICATION</scope>
</reference>
<evidence type="ECO:0000259" key="3">
    <source>
        <dbReference type="PROSITE" id="PS50102"/>
    </source>
</evidence>
<dbReference type="Pfam" id="PF00076">
    <property type="entry name" value="RRM_1"/>
    <property type="match status" value="1"/>
</dbReference>
<protein>
    <submittedName>
        <fullName evidence="5">RRM domain-containing protein</fullName>
    </submittedName>
</protein>
<dbReference type="Gene3D" id="3.30.70.330">
    <property type="match status" value="1"/>
</dbReference>
<evidence type="ECO:0000256" key="1">
    <source>
        <dbReference type="ARBA" id="ARBA00022884"/>
    </source>
</evidence>
<accession>A0A914Q7L9</accession>
<evidence type="ECO:0000313" key="5">
    <source>
        <dbReference type="WBParaSite" id="PDA_v2.g23141.t1"/>
    </source>
</evidence>
<dbReference type="SUPFAM" id="SSF54928">
    <property type="entry name" value="RNA-binding domain, RBD"/>
    <property type="match status" value="1"/>
</dbReference>
<evidence type="ECO:0000313" key="4">
    <source>
        <dbReference type="Proteomes" id="UP000887578"/>
    </source>
</evidence>
<dbReference type="WBParaSite" id="PDA_v2.g23141.t1">
    <property type="protein sequence ID" value="PDA_v2.g23141.t1"/>
    <property type="gene ID" value="PDA_v2.g23141"/>
</dbReference>
<evidence type="ECO:0000256" key="2">
    <source>
        <dbReference type="PROSITE-ProRule" id="PRU00176"/>
    </source>
</evidence>
<name>A0A914Q7L9_9BILA</name>